<dbReference type="GO" id="GO:0009236">
    <property type="term" value="P:cobalamin biosynthetic process"/>
    <property type="evidence" value="ECO:0007669"/>
    <property type="project" value="UniProtKB-UniRule"/>
</dbReference>
<gene>
    <name evidence="9" type="primary">cobD</name>
    <name evidence="10" type="ORF">C7451_11562</name>
</gene>
<dbReference type="PANTHER" id="PTHR34308">
    <property type="entry name" value="COBALAMIN BIOSYNTHESIS PROTEIN CBIB"/>
    <property type="match status" value="1"/>
</dbReference>
<name>A0A2V3US52_9SPHN</name>
<dbReference type="GO" id="GO:0048472">
    <property type="term" value="F:threonine-phosphate decarboxylase activity"/>
    <property type="evidence" value="ECO:0007669"/>
    <property type="project" value="InterPro"/>
</dbReference>
<dbReference type="GO" id="GO:0015420">
    <property type="term" value="F:ABC-type vitamin B12 transporter activity"/>
    <property type="evidence" value="ECO:0007669"/>
    <property type="project" value="UniProtKB-UniRule"/>
</dbReference>
<feature type="transmembrane region" description="Helical" evidence="9">
    <location>
        <begin position="299"/>
        <end position="317"/>
    </location>
</feature>
<comment type="similarity">
    <text evidence="3 9">Belongs to the CobD/CbiB family.</text>
</comment>
<feature type="transmembrane region" description="Helical" evidence="9">
    <location>
        <begin position="30"/>
        <end position="47"/>
    </location>
</feature>
<dbReference type="UniPathway" id="UPA00148"/>
<dbReference type="NCBIfam" id="TIGR00380">
    <property type="entry name" value="cobal_cbiB"/>
    <property type="match status" value="1"/>
</dbReference>
<evidence type="ECO:0000313" key="10">
    <source>
        <dbReference type="EMBL" id="PXW69790.1"/>
    </source>
</evidence>
<accession>A0A2V3US52</accession>
<keyword evidence="11" id="KW-1185">Reference proteome</keyword>
<keyword evidence="6 9" id="KW-0812">Transmembrane</keyword>
<proteinExistence type="inferred from homology"/>
<evidence type="ECO:0000256" key="7">
    <source>
        <dbReference type="ARBA" id="ARBA00022989"/>
    </source>
</evidence>
<evidence type="ECO:0000256" key="2">
    <source>
        <dbReference type="ARBA" id="ARBA00004953"/>
    </source>
</evidence>
<evidence type="ECO:0000256" key="3">
    <source>
        <dbReference type="ARBA" id="ARBA00006263"/>
    </source>
</evidence>
<evidence type="ECO:0000313" key="11">
    <source>
        <dbReference type="Proteomes" id="UP000248014"/>
    </source>
</evidence>
<feature type="transmembrane region" description="Helical" evidence="9">
    <location>
        <begin position="59"/>
        <end position="80"/>
    </location>
</feature>
<dbReference type="AlphaFoldDB" id="A0A2V3US52"/>
<keyword evidence="4 9" id="KW-1003">Cell membrane</keyword>
<keyword evidence="7 9" id="KW-1133">Transmembrane helix</keyword>
<comment type="function">
    <text evidence="9">Converts cobyric acid to cobinamide by the addition of aminopropanol on the F carboxylic group.</text>
</comment>
<comment type="subcellular location">
    <subcellularLocation>
        <location evidence="1 9">Cell membrane</location>
        <topology evidence="1 9">Multi-pass membrane protein</topology>
    </subcellularLocation>
</comment>
<evidence type="ECO:0000256" key="1">
    <source>
        <dbReference type="ARBA" id="ARBA00004651"/>
    </source>
</evidence>
<organism evidence="10 11">
    <name type="scientific">Blastomonas natatoria</name>
    <dbReference type="NCBI Taxonomy" id="34015"/>
    <lineage>
        <taxon>Bacteria</taxon>
        <taxon>Pseudomonadati</taxon>
        <taxon>Pseudomonadota</taxon>
        <taxon>Alphaproteobacteria</taxon>
        <taxon>Sphingomonadales</taxon>
        <taxon>Sphingomonadaceae</taxon>
        <taxon>Blastomonas</taxon>
    </lineage>
</organism>
<protein>
    <recommendedName>
        <fullName evidence="9">Cobalamin biosynthesis protein CobD</fullName>
    </recommendedName>
</protein>
<comment type="caution">
    <text evidence="10">The sequence shown here is derived from an EMBL/GenBank/DDBJ whole genome shotgun (WGS) entry which is preliminary data.</text>
</comment>
<keyword evidence="5 9" id="KW-0169">Cobalamin biosynthesis</keyword>
<evidence type="ECO:0000256" key="8">
    <source>
        <dbReference type="ARBA" id="ARBA00023136"/>
    </source>
</evidence>
<evidence type="ECO:0000256" key="5">
    <source>
        <dbReference type="ARBA" id="ARBA00022573"/>
    </source>
</evidence>
<evidence type="ECO:0000256" key="6">
    <source>
        <dbReference type="ARBA" id="ARBA00022692"/>
    </source>
</evidence>
<evidence type="ECO:0000256" key="9">
    <source>
        <dbReference type="HAMAP-Rule" id="MF_00024"/>
    </source>
</evidence>
<dbReference type="PANTHER" id="PTHR34308:SF1">
    <property type="entry name" value="COBALAMIN BIOSYNTHESIS PROTEIN CBIB"/>
    <property type="match status" value="1"/>
</dbReference>
<dbReference type="InterPro" id="IPR004485">
    <property type="entry name" value="Cobalamin_biosynth_CobD/CbiB"/>
</dbReference>
<comment type="pathway">
    <text evidence="2 9">Cofactor biosynthesis; adenosylcobalamin biosynthesis.</text>
</comment>
<keyword evidence="8 9" id="KW-0472">Membrane</keyword>
<dbReference type="Proteomes" id="UP000248014">
    <property type="component" value="Unassembled WGS sequence"/>
</dbReference>
<dbReference type="HAMAP" id="MF_00024">
    <property type="entry name" value="CobD_CbiB"/>
    <property type="match status" value="1"/>
</dbReference>
<comment type="caution">
    <text evidence="9">Lacks conserved residue(s) required for the propagation of feature annotation.</text>
</comment>
<reference evidence="10 11" key="1">
    <citation type="submission" date="2018-05" db="EMBL/GenBank/DDBJ databases">
        <title>Genomic Encyclopedia of Type Strains, Phase IV (KMG-IV): sequencing the most valuable type-strain genomes for metagenomic binning, comparative biology and taxonomic classification.</title>
        <authorList>
            <person name="Goeker M."/>
        </authorList>
    </citation>
    <scope>NUCLEOTIDE SEQUENCE [LARGE SCALE GENOMIC DNA]</scope>
    <source>
        <strain evidence="10 11">DSM 3183</strain>
    </source>
</reference>
<dbReference type="EMBL" id="QJJM01000015">
    <property type="protein sequence ID" value="PXW69790.1"/>
    <property type="molecule type" value="Genomic_DNA"/>
</dbReference>
<evidence type="ECO:0000256" key="4">
    <source>
        <dbReference type="ARBA" id="ARBA00022475"/>
    </source>
</evidence>
<dbReference type="GO" id="GO:0005886">
    <property type="term" value="C:plasma membrane"/>
    <property type="evidence" value="ECO:0007669"/>
    <property type="project" value="UniProtKB-SubCell"/>
</dbReference>
<dbReference type="Pfam" id="PF03186">
    <property type="entry name" value="CobD_Cbib"/>
    <property type="match status" value="1"/>
</dbReference>
<sequence length="318" mass="33768">MLMSGTLILPAALLAEWAWGYPRWMLARVGHPVMWMGALIGALDRRWNRGSPRRQRIMGAAMLPLLVAVSVGTAALVQHALLQSMWLWPMLVLAATTGLAQRSLADHVEAVAVPLAAGDLETARIAVGMIVGRDVAGLDEAGIATAAIESLAESFGDGIVTPACWLALAGLPGLAAAKAINTADSMVGHRDARHRHFGWASARADDALNYLPARLSGALLVLAAGRGWRTGWHVMQRDARGHASPNAGWPEAAMAGALGRQLGGPVSYDGEPVLRATMGDGPRPDARDLTRALVIWRRACRLLWALAAIVAGVILWLR</sequence>